<evidence type="ECO:0000313" key="2">
    <source>
        <dbReference type="EMBL" id="RZI00174.1"/>
    </source>
</evidence>
<dbReference type="InterPro" id="IPR010359">
    <property type="entry name" value="IrrE_HExxH"/>
</dbReference>
<reference evidence="2 3" key="1">
    <citation type="submission" date="2018-11" db="EMBL/GenBank/DDBJ databases">
        <title>Genomic profiling of Staphylococcus species from a Poultry farm system in KwaZulu-Natal, South Africa.</title>
        <authorList>
            <person name="Amoako D.G."/>
            <person name="Somboro A.M."/>
            <person name="Abia A.L.K."/>
            <person name="Bester L.A."/>
            <person name="Essack S.Y."/>
        </authorList>
    </citation>
    <scope>NUCLEOTIDE SEQUENCE [LARGE SCALE GENOMIC DNA]</scope>
    <source>
        <strain evidence="2 3">SA11</strain>
    </source>
</reference>
<evidence type="ECO:0000313" key="3">
    <source>
        <dbReference type="Proteomes" id="UP000293854"/>
    </source>
</evidence>
<sequence>MKTESYKATIQRIKPYAEAFIQEKGITYPIQDSMHLVSSLGYFVIKSQAPKNLSGFYMKKGNFPFIFVNTNHSLGRQNFSIWHEVYHHFANHQNGISDFNSKTIEEREAEIFAGCILLPDSEAFKWKSNMESSLVDSIAQMSEYYQISFNAAAVRAWQAGIIDYQTFKQLSDYSKVENQQELETIYEQNQLSTQVIHPTYNTQISSNILEILQNNFESNKTTGEYINNLIEQIEVLNHE</sequence>
<proteinExistence type="predicted"/>
<comment type="caution">
    <text evidence="2">The sequence shown here is derived from an EMBL/GenBank/DDBJ whole genome shotgun (WGS) entry which is preliminary data.</text>
</comment>
<dbReference type="AlphaFoldDB" id="A0A4V2DW69"/>
<organism evidence="2 3">
    <name type="scientific">Staphylococcus condimenti</name>
    <dbReference type="NCBI Taxonomy" id="70255"/>
    <lineage>
        <taxon>Bacteria</taxon>
        <taxon>Bacillati</taxon>
        <taxon>Bacillota</taxon>
        <taxon>Bacilli</taxon>
        <taxon>Bacillales</taxon>
        <taxon>Staphylococcaceae</taxon>
        <taxon>Staphylococcus</taxon>
    </lineage>
</organism>
<dbReference type="Gene3D" id="1.10.10.2910">
    <property type="match status" value="1"/>
</dbReference>
<dbReference type="EMBL" id="RQTE01000326">
    <property type="protein sequence ID" value="RZI00174.1"/>
    <property type="molecule type" value="Genomic_DNA"/>
</dbReference>
<dbReference type="PANTHER" id="PTHR43236:SF2">
    <property type="entry name" value="BLL0069 PROTEIN"/>
    <property type="match status" value="1"/>
</dbReference>
<dbReference type="Proteomes" id="UP000293854">
    <property type="component" value="Unassembled WGS sequence"/>
</dbReference>
<gene>
    <name evidence="2" type="ORF">EIG99_12295</name>
</gene>
<accession>A0A4V2DW69</accession>
<protein>
    <submittedName>
        <fullName evidence="2">ImmA/IrrE family metallo-endopeptidase</fullName>
    </submittedName>
</protein>
<name>A0A4V2DW69_9STAP</name>
<evidence type="ECO:0000259" key="1">
    <source>
        <dbReference type="Pfam" id="PF06114"/>
    </source>
</evidence>
<feature type="domain" description="IrrE N-terminal-like" evidence="1">
    <location>
        <begin position="45"/>
        <end position="155"/>
    </location>
</feature>
<dbReference type="InterPro" id="IPR052345">
    <property type="entry name" value="Rad_response_metalloprotease"/>
</dbReference>
<dbReference type="PANTHER" id="PTHR43236">
    <property type="entry name" value="ANTITOXIN HIGA1"/>
    <property type="match status" value="1"/>
</dbReference>
<dbReference type="Pfam" id="PF06114">
    <property type="entry name" value="Peptidase_M78"/>
    <property type="match status" value="1"/>
</dbReference>